<dbReference type="NCBIfam" id="NF001376">
    <property type="entry name" value="PRK00278.2-3"/>
    <property type="match status" value="1"/>
</dbReference>
<evidence type="ECO:0000256" key="3">
    <source>
        <dbReference type="ARBA" id="ARBA00022605"/>
    </source>
</evidence>
<keyword evidence="7 8" id="KW-0456">Lyase</keyword>
<evidence type="ECO:0000256" key="6">
    <source>
        <dbReference type="ARBA" id="ARBA00023141"/>
    </source>
</evidence>
<dbReference type="GO" id="GO:0004425">
    <property type="term" value="F:indole-3-glycerol-phosphate synthase activity"/>
    <property type="evidence" value="ECO:0007669"/>
    <property type="project" value="UniProtKB-EC"/>
</dbReference>
<evidence type="ECO:0000256" key="1">
    <source>
        <dbReference type="ARBA" id="ARBA00001633"/>
    </source>
</evidence>
<evidence type="ECO:0000313" key="11">
    <source>
        <dbReference type="Proteomes" id="UP000058660"/>
    </source>
</evidence>
<accession>A0ABM5VMI8</accession>
<evidence type="ECO:0000256" key="4">
    <source>
        <dbReference type="ARBA" id="ARBA00022793"/>
    </source>
</evidence>
<keyword evidence="4 8" id="KW-0210">Decarboxylase</keyword>
<evidence type="ECO:0000256" key="8">
    <source>
        <dbReference type="HAMAP-Rule" id="MF_00134"/>
    </source>
</evidence>
<dbReference type="EC" id="4.1.1.48" evidence="8"/>
<dbReference type="PANTHER" id="PTHR22854:SF2">
    <property type="entry name" value="INDOLE-3-GLYCEROL-PHOSPHATE SYNTHASE"/>
    <property type="match status" value="1"/>
</dbReference>
<keyword evidence="3 8" id="KW-0028">Amino-acid biosynthesis</keyword>
<evidence type="ECO:0000313" key="10">
    <source>
        <dbReference type="EMBL" id="ALJ91135.1"/>
    </source>
</evidence>
<keyword evidence="11" id="KW-1185">Reference proteome</keyword>
<dbReference type="InterPro" id="IPR013798">
    <property type="entry name" value="Indole-3-glycerol_P_synth_dom"/>
</dbReference>
<dbReference type="Pfam" id="PF00218">
    <property type="entry name" value="IGPS"/>
    <property type="match status" value="1"/>
</dbReference>
<dbReference type="InterPro" id="IPR045186">
    <property type="entry name" value="Indole-3-glycerol_P_synth"/>
</dbReference>
<dbReference type="PANTHER" id="PTHR22854">
    <property type="entry name" value="TRYPTOPHAN BIOSYNTHESIS PROTEIN"/>
    <property type="match status" value="1"/>
</dbReference>
<proteinExistence type="inferred from homology"/>
<dbReference type="HAMAP" id="MF_00134_A">
    <property type="entry name" value="IGPS_A"/>
    <property type="match status" value="1"/>
</dbReference>
<organism evidence="10 11">
    <name type="scientific">Thermus aquaticus (strain ATCC BAA-2747 / Y51MC23)</name>
    <dbReference type="NCBI Taxonomy" id="498848"/>
    <lineage>
        <taxon>Bacteria</taxon>
        <taxon>Thermotogati</taxon>
        <taxon>Deinococcota</taxon>
        <taxon>Deinococci</taxon>
        <taxon>Thermales</taxon>
        <taxon>Thermaceae</taxon>
        <taxon>Thermus</taxon>
    </lineage>
</organism>
<reference evidence="11" key="1">
    <citation type="journal article" date="2015" name="PLoS ONE">
        <title>Complete Genome Sequence of Thermus aquaticus Y51MC23.</title>
        <authorList>
            <person name="Brumm P.J."/>
            <person name="Monsma S."/>
            <person name="Keough B."/>
            <person name="Jasinovica S."/>
            <person name="Ferguson E."/>
            <person name="Schoenfeld T."/>
            <person name="Lodes M."/>
            <person name="Mead D.A."/>
        </authorList>
    </citation>
    <scope>NUCLEOTIDE SEQUENCE [LARGE SCALE GENOMIC DNA]</scope>
    <source>
        <strain evidence="11">BAA-2747 / Y51MC23</strain>
    </source>
</reference>
<dbReference type="RefSeq" id="WP_003047703.1">
    <property type="nucleotide sequence ID" value="NZ_CP010822.1"/>
</dbReference>
<protein>
    <recommendedName>
        <fullName evidence="8">Indole-3-glycerol phosphate synthase</fullName>
        <shortName evidence="8">IGPS</shortName>
        <ecNumber evidence="8">4.1.1.48</ecNumber>
    </recommendedName>
</protein>
<dbReference type="EMBL" id="CP010822">
    <property type="protein sequence ID" value="ALJ91135.1"/>
    <property type="molecule type" value="Genomic_DNA"/>
</dbReference>
<sequence>MRPDLSRVPGVLGEIARRRALEVASYPLPEPPAVPSFAQALALPGLSLIAEVKRQSPSEGRIREVDPVEAALAYERGGARALSVLTEPHHFGGSLEDLKRVRQAVGLPLLRKDFVVDPFMLEEARAFGASAVLLIVALLSELTGAYLERARALGLEALVEVHTEEELELALESGAEILGINNRDLVSLRVDLATAPRLGRLARERGFGGLLVAESGYARREDLEGLHGLFDAVLVGTSLMRKPDLAEAVRELVG</sequence>
<evidence type="ECO:0000256" key="5">
    <source>
        <dbReference type="ARBA" id="ARBA00022822"/>
    </source>
</evidence>
<dbReference type="Gene3D" id="3.20.20.70">
    <property type="entry name" value="Aldolase class I"/>
    <property type="match status" value="1"/>
</dbReference>
<dbReference type="SUPFAM" id="SSF51366">
    <property type="entry name" value="Ribulose-phoshate binding barrel"/>
    <property type="match status" value="1"/>
</dbReference>
<dbReference type="Proteomes" id="UP000058660">
    <property type="component" value="Chromosome"/>
</dbReference>
<evidence type="ECO:0000256" key="7">
    <source>
        <dbReference type="ARBA" id="ARBA00023239"/>
    </source>
</evidence>
<keyword evidence="6 8" id="KW-0057">Aromatic amino acid biosynthesis</keyword>
<dbReference type="InterPro" id="IPR013785">
    <property type="entry name" value="Aldolase_TIM"/>
</dbReference>
<evidence type="ECO:0000256" key="2">
    <source>
        <dbReference type="ARBA" id="ARBA00004696"/>
    </source>
</evidence>
<gene>
    <name evidence="8" type="primary">trpC</name>
    <name evidence="10" type="ORF">TO73_1290</name>
</gene>
<evidence type="ECO:0000259" key="9">
    <source>
        <dbReference type="Pfam" id="PF00218"/>
    </source>
</evidence>
<dbReference type="InterPro" id="IPR011060">
    <property type="entry name" value="RibuloseP-bd_barrel"/>
</dbReference>
<feature type="domain" description="Indole-3-glycerol phosphate synthase" evidence="9">
    <location>
        <begin position="36"/>
        <end position="252"/>
    </location>
</feature>
<dbReference type="HAMAP" id="MF_00134_B">
    <property type="entry name" value="IGPS_B"/>
    <property type="match status" value="1"/>
</dbReference>
<comment type="similarity">
    <text evidence="8">Belongs to the TrpC family.</text>
</comment>
<dbReference type="CDD" id="cd00331">
    <property type="entry name" value="IGPS"/>
    <property type="match status" value="1"/>
</dbReference>
<keyword evidence="5 8" id="KW-0822">Tryptophan biosynthesis</keyword>
<name>A0ABM5VMI8_THEA5</name>
<comment type="catalytic activity">
    <reaction evidence="1 8">
        <text>1-(2-carboxyphenylamino)-1-deoxy-D-ribulose 5-phosphate + H(+) = (1S,2R)-1-C-(indol-3-yl)glycerol 3-phosphate + CO2 + H2O</text>
        <dbReference type="Rhea" id="RHEA:23476"/>
        <dbReference type="ChEBI" id="CHEBI:15377"/>
        <dbReference type="ChEBI" id="CHEBI:15378"/>
        <dbReference type="ChEBI" id="CHEBI:16526"/>
        <dbReference type="ChEBI" id="CHEBI:58613"/>
        <dbReference type="ChEBI" id="CHEBI:58866"/>
        <dbReference type="EC" id="4.1.1.48"/>
    </reaction>
</comment>
<comment type="pathway">
    <text evidence="2 8">Amino-acid biosynthesis; L-tryptophan biosynthesis; L-tryptophan from chorismate: step 4/5.</text>
</comment>